<dbReference type="KEGG" id="agv:OJF2_71510"/>
<gene>
    <name evidence="1" type="ORF">OJF2_71510</name>
</gene>
<dbReference type="AlphaFoldDB" id="A0A5B9WD04"/>
<sequence length="137" mass="14491">MPNLPFMKLQDRVRGVDGRVTTGDLEGGWVNTDPAGAGIARAVVEPGAGGLVVRIFGFGDGGAAHRGEAAVDAVYAAGPEGHAGVAFTARFDLPNEEIDLHANLSKGLLILAAMTRYRDRSSGGDHFRREFFRRADA</sequence>
<dbReference type="Proteomes" id="UP000324233">
    <property type="component" value="Chromosome"/>
</dbReference>
<evidence type="ECO:0000313" key="2">
    <source>
        <dbReference type="Proteomes" id="UP000324233"/>
    </source>
</evidence>
<keyword evidence="2" id="KW-1185">Reference proteome</keyword>
<dbReference type="OrthoDB" id="4221146at2"/>
<reference evidence="1 2" key="1">
    <citation type="submission" date="2019-08" db="EMBL/GenBank/DDBJ databases">
        <title>Deep-cultivation of Planctomycetes and their phenomic and genomic characterization uncovers novel biology.</title>
        <authorList>
            <person name="Wiegand S."/>
            <person name="Jogler M."/>
            <person name="Boedeker C."/>
            <person name="Pinto D."/>
            <person name="Vollmers J."/>
            <person name="Rivas-Marin E."/>
            <person name="Kohn T."/>
            <person name="Peeters S.H."/>
            <person name="Heuer A."/>
            <person name="Rast P."/>
            <person name="Oberbeckmann S."/>
            <person name="Bunk B."/>
            <person name="Jeske O."/>
            <person name="Meyerdierks A."/>
            <person name="Storesund J.E."/>
            <person name="Kallscheuer N."/>
            <person name="Luecker S."/>
            <person name="Lage O.M."/>
            <person name="Pohl T."/>
            <person name="Merkel B.J."/>
            <person name="Hornburger P."/>
            <person name="Mueller R.-W."/>
            <person name="Bruemmer F."/>
            <person name="Labrenz M."/>
            <person name="Spormann A.M."/>
            <person name="Op den Camp H."/>
            <person name="Overmann J."/>
            <person name="Amann R."/>
            <person name="Jetten M.S.M."/>
            <person name="Mascher T."/>
            <person name="Medema M.H."/>
            <person name="Devos D.P."/>
            <person name="Kaster A.-K."/>
            <person name="Ovreas L."/>
            <person name="Rohde M."/>
            <person name="Galperin M.Y."/>
            <person name="Jogler C."/>
        </authorList>
    </citation>
    <scope>NUCLEOTIDE SEQUENCE [LARGE SCALE GENOMIC DNA]</scope>
    <source>
        <strain evidence="1 2">OJF2</strain>
    </source>
</reference>
<proteinExistence type="predicted"/>
<organism evidence="1 2">
    <name type="scientific">Aquisphaera giovannonii</name>
    <dbReference type="NCBI Taxonomy" id="406548"/>
    <lineage>
        <taxon>Bacteria</taxon>
        <taxon>Pseudomonadati</taxon>
        <taxon>Planctomycetota</taxon>
        <taxon>Planctomycetia</taxon>
        <taxon>Isosphaerales</taxon>
        <taxon>Isosphaeraceae</taxon>
        <taxon>Aquisphaera</taxon>
    </lineage>
</organism>
<evidence type="ECO:0000313" key="1">
    <source>
        <dbReference type="EMBL" id="QEH38548.1"/>
    </source>
</evidence>
<accession>A0A5B9WD04</accession>
<protein>
    <submittedName>
        <fullName evidence="1">Uncharacterized protein</fullName>
    </submittedName>
</protein>
<name>A0A5B9WD04_9BACT</name>
<dbReference type="EMBL" id="CP042997">
    <property type="protein sequence ID" value="QEH38548.1"/>
    <property type="molecule type" value="Genomic_DNA"/>
</dbReference>
<dbReference type="RefSeq" id="WP_148597982.1">
    <property type="nucleotide sequence ID" value="NZ_CP042997.1"/>
</dbReference>